<sequence length="296" mass="33331">MGNSRTAAVACCAGSRRTVVLKTGAAANCGSRRLKLVSLYFKYLSIHFKSQLQYRTSFWLLTFGQFFIPFTVFAGLYFMFKQFGQLRGWTFFEVALCFAVVGMAFSLAECFSRGFDMFSSLVGGGDFDRLLVRPRSTALQVLGSKFEFTRFGRLFQSSIVLGWALLNLPVVWTVPKVITLVLMIVCGVLIFTGIFMLAATLCFWTIQGLEVANILTDGGREMAKYPLNIYEKWVTLFFTFIIPFGCVSYLPLMYLLDKTQGGGVWYMLMPLAGVLFILPCLLVWNFGVRHYRSTGS</sequence>
<dbReference type="PANTHER" id="PTHR36833">
    <property type="entry name" value="SLR0610 PROTEIN-RELATED"/>
    <property type="match status" value="1"/>
</dbReference>
<feature type="transmembrane region" description="Helical" evidence="1">
    <location>
        <begin position="58"/>
        <end position="80"/>
    </location>
</feature>
<organism evidence="2 3">
    <name type="scientific">Paenibacillus cremeus</name>
    <dbReference type="NCBI Taxonomy" id="2163881"/>
    <lineage>
        <taxon>Bacteria</taxon>
        <taxon>Bacillati</taxon>
        <taxon>Bacillota</taxon>
        <taxon>Bacilli</taxon>
        <taxon>Bacillales</taxon>
        <taxon>Paenibacillaceae</taxon>
        <taxon>Paenibacillus</taxon>
    </lineage>
</organism>
<name>A0A559JZY0_9BACL</name>
<evidence type="ECO:0000313" key="3">
    <source>
        <dbReference type="Proteomes" id="UP000317036"/>
    </source>
</evidence>
<keyword evidence="3" id="KW-1185">Reference proteome</keyword>
<evidence type="ECO:0000313" key="2">
    <source>
        <dbReference type="EMBL" id="TVY05441.1"/>
    </source>
</evidence>
<reference evidence="2 3" key="1">
    <citation type="submission" date="2019-07" db="EMBL/GenBank/DDBJ databases">
        <authorList>
            <person name="Kim J."/>
        </authorList>
    </citation>
    <scope>NUCLEOTIDE SEQUENCE [LARGE SCALE GENOMIC DNA]</scope>
    <source>
        <strain evidence="2 3">JC52</strain>
    </source>
</reference>
<dbReference type="PANTHER" id="PTHR36833:SF1">
    <property type="entry name" value="INTEGRAL MEMBRANE TRANSPORT PROTEIN"/>
    <property type="match status" value="1"/>
</dbReference>
<feature type="transmembrane region" description="Helical" evidence="1">
    <location>
        <begin position="180"/>
        <end position="206"/>
    </location>
</feature>
<comment type="caution">
    <text evidence="2">The sequence shown here is derived from an EMBL/GenBank/DDBJ whole genome shotgun (WGS) entry which is preliminary data.</text>
</comment>
<keyword evidence="1" id="KW-0812">Transmembrane</keyword>
<accession>A0A559JZY0</accession>
<dbReference type="InterPro" id="IPR010390">
    <property type="entry name" value="ABC-2_transporter-like"/>
</dbReference>
<proteinExistence type="predicted"/>
<feature type="transmembrane region" description="Helical" evidence="1">
    <location>
        <begin position="154"/>
        <end position="174"/>
    </location>
</feature>
<feature type="transmembrane region" description="Helical" evidence="1">
    <location>
        <begin position="233"/>
        <end position="252"/>
    </location>
</feature>
<dbReference type="OrthoDB" id="9788195at2"/>
<keyword evidence="1" id="KW-0472">Membrane</keyword>
<evidence type="ECO:0008006" key="4">
    <source>
        <dbReference type="Google" id="ProtNLM"/>
    </source>
</evidence>
<feature type="transmembrane region" description="Helical" evidence="1">
    <location>
        <begin position="264"/>
        <end position="284"/>
    </location>
</feature>
<keyword evidence="1" id="KW-1133">Transmembrane helix</keyword>
<dbReference type="Proteomes" id="UP000317036">
    <property type="component" value="Unassembled WGS sequence"/>
</dbReference>
<dbReference type="EMBL" id="VNJI01000059">
    <property type="protein sequence ID" value="TVY05441.1"/>
    <property type="molecule type" value="Genomic_DNA"/>
</dbReference>
<evidence type="ECO:0000256" key="1">
    <source>
        <dbReference type="SAM" id="Phobius"/>
    </source>
</evidence>
<protein>
    <recommendedName>
        <fullName evidence="4">ABC transporter permease</fullName>
    </recommendedName>
</protein>
<gene>
    <name evidence="2" type="ORF">FPZ49_30445</name>
</gene>
<dbReference type="AlphaFoldDB" id="A0A559JZY0"/>
<dbReference type="Pfam" id="PF06182">
    <property type="entry name" value="ABC2_membrane_6"/>
    <property type="match status" value="1"/>
</dbReference>
<feature type="transmembrane region" description="Helical" evidence="1">
    <location>
        <begin position="86"/>
        <end position="108"/>
    </location>
</feature>